<gene>
    <name evidence="1" type="primary">pagP</name>
    <name evidence="1" type="ORF">23F_00062</name>
</gene>
<keyword evidence="2" id="KW-1185">Reference proteome</keyword>
<name>A0A7G5BA99_9CAUD</name>
<organism evidence="1 2">
    <name type="scientific">Ralstonia phage Gerry</name>
    <dbReference type="NCBI Taxonomy" id="2759727"/>
    <lineage>
        <taxon>Viruses</taxon>
        <taxon>Duplodnaviria</taxon>
        <taxon>Heunggongvirae</taxon>
        <taxon>Uroviricota</taxon>
        <taxon>Caudoviricetes</taxon>
        <taxon>Cimandefvirus</taxon>
        <taxon>Cimandefvirus Ggerry</taxon>
    </lineage>
</organism>
<dbReference type="GeneID" id="65067375"/>
<dbReference type="GO" id="GO:0016740">
    <property type="term" value="F:transferase activity"/>
    <property type="evidence" value="ECO:0007669"/>
    <property type="project" value="UniProtKB-KW"/>
</dbReference>
<keyword evidence="1" id="KW-0808">Transferase</keyword>
<dbReference type="Gene3D" id="2.40.160.20">
    <property type="match status" value="1"/>
</dbReference>
<evidence type="ECO:0000313" key="1">
    <source>
        <dbReference type="EMBL" id="QMV33222.1"/>
    </source>
</evidence>
<dbReference type="RefSeq" id="YP_010078455.1">
    <property type="nucleotide sequence ID" value="NC_054959.1"/>
</dbReference>
<dbReference type="Proteomes" id="UP000515274">
    <property type="component" value="Segment"/>
</dbReference>
<reference evidence="1 2" key="1">
    <citation type="submission" date="2020-07" db="EMBL/GenBank/DDBJ databases">
        <title>Ralstonia phages.</title>
        <authorList>
            <person name="Trotereau A."/>
            <person name="Boyer C."/>
            <person name="Torres-Barcelo C."/>
        </authorList>
    </citation>
    <scope>NUCLEOTIDE SEQUENCE [LARGE SCALE GENOMIC DNA]</scope>
</reference>
<protein>
    <submittedName>
        <fullName evidence="1">Lipid A palmitoyltransferase</fullName>
    </submittedName>
</protein>
<dbReference type="SUPFAM" id="SSF56925">
    <property type="entry name" value="OMPA-like"/>
    <property type="match status" value="1"/>
</dbReference>
<sequence length="137" mass="14252">MRKVICTAVVALAASAAHADTGVLVFGKSHHFNTNGRAYNELNLGAGLEWSQGSSGWLAGGFALKDSINHLGAAAYAGFHVEATVRAGWLKDADYNAPAVLPSIGIGYQGVTIEATYLPALGGNKVPVAVAWVRINF</sequence>
<dbReference type="KEGG" id="vg:65067375"/>
<dbReference type="InterPro" id="IPR011250">
    <property type="entry name" value="OMP/PagP_B-barrel"/>
</dbReference>
<proteinExistence type="predicted"/>
<accession>A0A7G5BA99</accession>
<evidence type="ECO:0000313" key="2">
    <source>
        <dbReference type="Proteomes" id="UP000515274"/>
    </source>
</evidence>
<dbReference type="EMBL" id="MT740739">
    <property type="protein sequence ID" value="QMV33222.1"/>
    <property type="molecule type" value="Genomic_DNA"/>
</dbReference>